<dbReference type="EMBL" id="LAYC01000002">
    <property type="protein sequence ID" value="KYK57499.1"/>
    <property type="molecule type" value="Genomic_DNA"/>
</dbReference>
<proteinExistence type="predicted"/>
<dbReference type="STRING" id="98403.A0A151GK81"/>
<comment type="caution">
    <text evidence="3">The sequence shown here is derived from an EMBL/GenBank/DDBJ whole genome shotgun (WGS) entry which is preliminary data.</text>
</comment>
<evidence type="ECO:0000256" key="1">
    <source>
        <dbReference type="SAM" id="Coils"/>
    </source>
</evidence>
<feature type="region of interest" description="Disordered" evidence="2">
    <location>
        <begin position="109"/>
        <end position="145"/>
    </location>
</feature>
<keyword evidence="1" id="KW-0175">Coiled coil</keyword>
<keyword evidence="4" id="KW-1185">Reference proteome</keyword>
<dbReference type="Proteomes" id="UP000076580">
    <property type="component" value="Chromosome 02"/>
</dbReference>
<sequence>MVNTTRNSGSRKRNIDDRPQLRRRCRQALADHIKQRTGLAIEPTKVRLANRSKEWYSWSFCPEAAHLFSKNLSDHRPSAYHELCAGVGVSFEAVPSPFVAHAGITTRSEDGTRSLGISPMQLRRGRRPADTAERDEANESDQGSVAQLQESLDAAEAGKSLLERQLEATQAECGRLTEELWETTERTTAREILLRNCLDMLSSMPTSVAELRDEISEAIGRDAFGTGRSAAK</sequence>
<accession>A0A151GK81</accession>
<dbReference type="InParanoid" id="A0A151GK81"/>
<organism evidence="3 4">
    <name type="scientific">Drechmeria coniospora</name>
    <name type="common">Nematophagous fungus</name>
    <name type="synonym">Meria coniospora</name>
    <dbReference type="NCBI Taxonomy" id="98403"/>
    <lineage>
        <taxon>Eukaryota</taxon>
        <taxon>Fungi</taxon>
        <taxon>Dikarya</taxon>
        <taxon>Ascomycota</taxon>
        <taxon>Pezizomycotina</taxon>
        <taxon>Sordariomycetes</taxon>
        <taxon>Hypocreomycetidae</taxon>
        <taxon>Hypocreales</taxon>
        <taxon>Ophiocordycipitaceae</taxon>
        <taxon>Drechmeria</taxon>
    </lineage>
</organism>
<dbReference type="RefSeq" id="XP_040656851.1">
    <property type="nucleotide sequence ID" value="XM_040801818.1"/>
</dbReference>
<reference evidence="3 4" key="1">
    <citation type="journal article" date="2016" name="Sci. Rep.">
        <title>Insights into Adaptations to a Near-Obligate Nematode Endoparasitic Lifestyle from the Finished Genome of Drechmeria coniospora.</title>
        <authorList>
            <person name="Zhang L."/>
            <person name="Zhou Z."/>
            <person name="Guo Q."/>
            <person name="Fokkens L."/>
            <person name="Miskei M."/>
            <person name="Pocsi I."/>
            <person name="Zhang W."/>
            <person name="Chen M."/>
            <person name="Wang L."/>
            <person name="Sun Y."/>
            <person name="Donzelli B.G."/>
            <person name="Gibson D.M."/>
            <person name="Nelson D.R."/>
            <person name="Luo J.G."/>
            <person name="Rep M."/>
            <person name="Liu H."/>
            <person name="Yang S."/>
            <person name="Wang J."/>
            <person name="Krasnoff S.B."/>
            <person name="Xu Y."/>
            <person name="Molnar I."/>
            <person name="Lin M."/>
        </authorList>
    </citation>
    <scope>NUCLEOTIDE SEQUENCE [LARGE SCALE GENOMIC DNA]</scope>
    <source>
        <strain evidence="3 4">ARSEF 6962</strain>
    </source>
</reference>
<dbReference type="GeneID" id="63717152"/>
<evidence type="ECO:0000256" key="2">
    <source>
        <dbReference type="SAM" id="MobiDB-lite"/>
    </source>
</evidence>
<protein>
    <submittedName>
        <fullName evidence="3">Uncharacterized protein</fullName>
    </submittedName>
</protein>
<name>A0A151GK81_DRECN</name>
<evidence type="ECO:0000313" key="4">
    <source>
        <dbReference type="Proteomes" id="UP000076580"/>
    </source>
</evidence>
<gene>
    <name evidence="3" type="ORF">DCS_04509</name>
</gene>
<evidence type="ECO:0000313" key="3">
    <source>
        <dbReference type="EMBL" id="KYK57499.1"/>
    </source>
</evidence>
<feature type="coiled-coil region" evidence="1">
    <location>
        <begin position="145"/>
        <end position="179"/>
    </location>
</feature>
<dbReference type="AlphaFoldDB" id="A0A151GK81"/>
<feature type="compositionally biased region" description="Basic and acidic residues" evidence="2">
    <location>
        <begin position="127"/>
        <end position="137"/>
    </location>
</feature>